<dbReference type="EMBL" id="CM046397">
    <property type="protein sequence ID" value="KAI8536863.1"/>
    <property type="molecule type" value="Genomic_DNA"/>
</dbReference>
<dbReference type="Proteomes" id="UP001062846">
    <property type="component" value="Chromosome 10"/>
</dbReference>
<proteinExistence type="predicted"/>
<name>A0ACC0M964_RHOML</name>
<accession>A0ACC0M964</accession>
<keyword evidence="2" id="KW-1185">Reference proteome</keyword>
<evidence type="ECO:0000313" key="1">
    <source>
        <dbReference type="EMBL" id="KAI8536863.1"/>
    </source>
</evidence>
<organism evidence="1 2">
    <name type="scientific">Rhododendron molle</name>
    <name type="common">Chinese azalea</name>
    <name type="synonym">Azalea mollis</name>
    <dbReference type="NCBI Taxonomy" id="49168"/>
    <lineage>
        <taxon>Eukaryota</taxon>
        <taxon>Viridiplantae</taxon>
        <taxon>Streptophyta</taxon>
        <taxon>Embryophyta</taxon>
        <taxon>Tracheophyta</taxon>
        <taxon>Spermatophyta</taxon>
        <taxon>Magnoliopsida</taxon>
        <taxon>eudicotyledons</taxon>
        <taxon>Gunneridae</taxon>
        <taxon>Pentapetalae</taxon>
        <taxon>asterids</taxon>
        <taxon>Ericales</taxon>
        <taxon>Ericaceae</taxon>
        <taxon>Ericoideae</taxon>
        <taxon>Rhodoreae</taxon>
        <taxon>Rhododendron</taxon>
    </lineage>
</organism>
<sequence length="753" mass="82510">MQLTRNLTKMEGLVKCSANYVPLSPISFLERAAFVYGDKASIIYGNTRYSWRETHGRCLRLASALSQMGLNRGDVVAALAPNVPALYELYFGVPMAGAVLSALNTRLDAPMLALLLQELEAKIICVDYQYVQIVLKALELISATKAKSPFLVVIQDNDQGAFSTTKEVQPHSLDYDRLLEMGKHDFEIVSPIDECDPITVNYTSGSTGTPKGAVYSHRAVYLNSIAQIFQFEMSAKTVFLWTVDMFRCSGWCFTWVMAALGGTNICLRNITAKAIFDSIFLHKVTHLCGAPTLLNIIAEAPFAGHRPLATKVDLVIAGVLPPLEILNNVHKLGFNVSIAYGMTEALGLVTVRSLEFDQDDRASIKDRNGVHNMVMEGVDVKDPTTMRSVPADGKTIGEVMLRSNTMMLGYLKNDQGTQAAFKNGWYNTRDLGVRDPDGHILIKDRAANAIFNCEGNAISTLEIEAVLVSHPAVEATAVVGKPDERLGESPCAFVKLKEGRTTSSQDIIEFCGGRLPNYMVPGSVVFGDLPLSFFILLLPKLPSSLSSTASASGWARFGEEMKQGWLSLLAHKLLDPRRRVDIDGGRKFYFSEALGLVTVRSLEFDQYDRSSIKDRIGVHNVVMEGVDVKDPTTMRSVPADGKTIGEVMLRSSTMMLGYTLKTYKELNMHSKTGGMVRGTLESGTPMVAYESKTGQYVDAIFNCEGNAISTLEIETVLTSHPAVEATTVVGGPDDRFWERPCAFCQVEGGAYDK</sequence>
<gene>
    <name evidence="1" type="ORF">RHMOL_Rhmol10G0289300</name>
</gene>
<reference evidence="1" key="1">
    <citation type="submission" date="2022-02" db="EMBL/GenBank/DDBJ databases">
        <title>Plant Genome Project.</title>
        <authorList>
            <person name="Zhang R.-G."/>
        </authorList>
    </citation>
    <scope>NUCLEOTIDE SEQUENCE</scope>
    <source>
        <strain evidence="1">AT1</strain>
    </source>
</reference>
<protein>
    <submittedName>
        <fullName evidence="1">Uncharacterized protein</fullName>
    </submittedName>
</protein>
<comment type="caution">
    <text evidence="1">The sequence shown here is derived from an EMBL/GenBank/DDBJ whole genome shotgun (WGS) entry which is preliminary data.</text>
</comment>
<evidence type="ECO:0000313" key="2">
    <source>
        <dbReference type="Proteomes" id="UP001062846"/>
    </source>
</evidence>